<organism evidence="5">
    <name type="scientific">Schizophyllum commune (strain H4-8 / FGSC 9210)</name>
    <name type="common">Split gill fungus</name>
    <dbReference type="NCBI Taxonomy" id="578458"/>
    <lineage>
        <taxon>Eukaryota</taxon>
        <taxon>Fungi</taxon>
        <taxon>Dikarya</taxon>
        <taxon>Basidiomycota</taxon>
        <taxon>Agaricomycotina</taxon>
        <taxon>Agaricomycetes</taxon>
        <taxon>Agaricomycetidae</taxon>
        <taxon>Agaricales</taxon>
        <taxon>Schizophyllaceae</taxon>
        <taxon>Schizophyllum</taxon>
    </lineage>
</organism>
<dbReference type="GeneID" id="9596378"/>
<evidence type="ECO:0000259" key="3">
    <source>
        <dbReference type="Pfam" id="PF20153"/>
    </source>
</evidence>
<feature type="region of interest" description="Disordered" evidence="1">
    <location>
        <begin position="1"/>
        <end position="27"/>
    </location>
</feature>
<sequence length="924" mass="101897">MSDPTPSMVEKGMAGISASGQDQPMAPCATFAARESSAQRPGQRFAEVVQKAIKRHQEPRHIPAGSAALDQSVAPDPDTTGAETRTNPDVEAANNIGSAPAQGMRTASTIQIEADRTGGGQSDQPHYTSSDVDYEKKYAPDAYGEELSRNARVWSVYNDEAQIADNEMVRSLNGTLDVLLVFAGLFSAVVTTFVAQSSQALSPDYAQITASLMYELVQSQRASTTGTPPNVPMSSLSFGSGTTQTTDLWVNGLWLTSLTFALLTALVSVLAKQWIQHYNSLSGGSPRNRAHLRQYRFENFERWKVRAIIGFLPVLLTVALLLFFAGLIVYVVPMDITISLVIIGFSAGILLAYSVMAALPIFVTHCAYKTPLTDYMITVGHPVIHYVLICPFQQAQVLCDFVYKSIRAKAMQRWNLRQLAEHCRLIWYRDSPRILKDREASIIVRRKSDVLTTDVLDWLISSPLNASAARIAVQASSDLKLDYDTQKIWAYSWRSHDYLQALDRDYTNFTLTSEHTAIAERLARVAMHHSPGYLLYVEQVWSLDLWERLYMQRDRIDSPAHSALLCLVLWIRFCDDERPLSSPSVMRRASDACSLLDISLTAPKLHPVTWRELDRLARTCLLLCEEPCPMAPEGRDESDYHQADILHEEIVATECHGQYRPPDDEFDPYESTAITLAEYYEGCEWAEGRHEFLYNLEKLKRILSEFMEKLESAEHANDAAGLEIGRLPEGAAEAPLGQGSAGYRAYHDAPGGVGNGEGIERGIGEVGVSERAMDDACDEGVGEREATDVLRRDSIGANARSSACARTPHTTEATAAVNAKAPDVEHDAGRGFINAAPKEVCLDAGTNVDERRVFGDLEPKQRDAMHDTETDSTWTANVAARAELQEDLESAGPRKAVADVHVVQESSSESVAIVERGIDNACGE</sequence>
<reference evidence="4 5" key="1">
    <citation type="journal article" date="2010" name="Nat. Biotechnol.">
        <title>Genome sequence of the model mushroom Schizophyllum commune.</title>
        <authorList>
            <person name="Ohm R.A."/>
            <person name="de Jong J.F."/>
            <person name="Lugones L.G."/>
            <person name="Aerts A."/>
            <person name="Kothe E."/>
            <person name="Stajich J.E."/>
            <person name="de Vries R.P."/>
            <person name="Record E."/>
            <person name="Levasseur A."/>
            <person name="Baker S.E."/>
            <person name="Bartholomew K.A."/>
            <person name="Coutinho P.M."/>
            <person name="Erdmann S."/>
            <person name="Fowler T.J."/>
            <person name="Gathman A.C."/>
            <person name="Lombard V."/>
            <person name="Henrissat B."/>
            <person name="Knabe N."/>
            <person name="Kuees U."/>
            <person name="Lilly W.W."/>
            <person name="Lindquist E."/>
            <person name="Lucas S."/>
            <person name="Magnuson J.K."/>
            <person name="Piumi F."/>
            <person name="Raudaskoski M."/>
            <person name="Salamov A."/>
            <person name="Schmutz J."/>
            <person name="Schwarze F.W.M.R."/>
            <person name="vanKuyk P.A."/>
            <person name="Horton J.S."/>
            <person name="Grigoriev I.V."/>
            <person name="Woesten H.A.B."/>
        </authorList>
    </citation>
    <scope>NUCLEOTIDE SEQUENCE [LARGE SCALE GENOMIC DNA]</scope>
    <source>
        <strain evidence="5">H4-8 / FGSC 9210</strain>
    </source>
</reference>
<feature type="region of interest" description="Disordered" evidence="1">
    <location>
        <begin position="52"/>
        <end position="105"/>
    </location>
</feature>
<feature type="domain" description="DUF6535" evidence="3">
    <location>
        <begin position="154"/>
        <end position="332"/>
    </location>
</feature>
<dbReference type="OrthoDB" id="3219854at2759"/>
<feature type="transmembrane region" description="Helical" evidence="2">
    <location>
        <begin position="248"/>
        <end position="271"/>
    </location>
</feature>
<dbReference type="eggNOG" id="ENOG502SNQJ">
    <property type="taxonomic scope" value="Eukaryota"/>
</dbReference>
<accession>D8Q5D6</accession>
<evidence type="ECO:0000256" key="1">
    <source>
        <dbReference type="SAM" id="MobiDB-lite"/>
    </source>
</evidence>
<keyword evidence="2" id="KW-0812">Transmembrane</keyword>
<name>D8Q5D6_SCHCM</name>
<dbReference type="Proteomes" id="UP000007431">
    <property type="component" value="Unassembled WGS sequence"/>
</dbReference>
<dbReference type="AlphaFoldDB" id="D8Q5D6"/>
<dbReference type="Pfam" id="PF20153">
    <property type="entry name" value="DUF6535"/>
    <property type="match status" value="1"/>
</dbReference>
<feature type="transmembrane region" description="Helical" evidence="2">
    <location>
        <begin position="176"/>
        <end position="195"/>
    </location>
</feature>
<dbReference type="EMBL" id="GL377306">
    <property type="protein sequence ID" value="EFI97389.1"/>
    <property type="molecule type" value="Genomic_DNA"/>
</dbReference>
<evidence type="ECO:0000313" key="4">
    <source>
        <dbReference type="EMBL" id="EFI97389.1"/>
    </source>
</evidence>
<dbReference type="VEuPathDB" id="FungiDB:SCHCODRAFT_02503552"/>
<feature type="non-terminal residue" evidence="4">
    <location>
        <position position="924"/>
    </location>
</feature>
<evidence type="ECO:0000313" key="5">
    <source>
        <dbReference type="Proteomes" id="UP000007431"/>
    </source>
</evidence>
<keyword evidence="2" id="KW-1133">Transmembrane helix</keyword>
<feature type="transmembrane region" description="Helical" evidence="2">
    <location>
        <begin position="307"/>
        <end position="332"/>
    </location>
</feature>
<gene>
    <name evidence="4" type="ORF">SCHCODRAFT_109183</name>
</gene>
<dbReference type="HOGENOM" id="CLU_315965_0_0_1"/>
<feature type="transmembrane region" description="Helical" evidence="2">
    <location>
        <begin position="338"/>
        <end position="363"/>
    </location>
</feature>
<dbReference type="InParanoid" id="D8Q5D6"/>
<evidence type="ECO:0000256" key="2">
    <source>
        <dbReference type="SAM" id="Phobius"/>
    </source>
</evidence>
<dbReference type="RefSeq" id="XP_003032292.1">
    <property type="nucleotide sequence ID" value="XM_003032246.1"/>
</dbReference>
<dbReference type="KEGG" id="scm:SCHCO_02503552"/>
<keyword evidence="5" id="KW-1185">Reference proteome</keyword>
<protein>
    <recommendedName>
        <fullName evidence="3">DUF6535 domain-containing protein</fullName>
    </recommendedName>
</protein>
<proteinExistence type="predicted"/>
<keyword evidence="2" id="KW-0472">Membrane</keyword>
<dbReference type="InterPro" id="IPR045338">
    <property type="entry name" value="DUF6535"/>
</dbReference>